<evidence type="ECO:0000313" key="2">
    <source>
        <dbReference type="Proteomes" id="UP001630127"/>
    </source>
</evidence>
<evidence type="ECO:0000313" key="1">
    <source>
        <dbReference type="EMBL" id="KAL3524322.1"/>
    </source>
</evidence>
<protein>
    <submittedName>
        <fullName evidence="1">Uncharacterized protein</fullName>
    </submittedName>
</protein>
<comment type="caution">
    <text evidence="1">The sequence shown here is derived from an EMBL/GenBank/DDBJ whole genome shotgun (WGS) entry which is preliminary data.</text>
</comment>
<gene>
    <name evidence="1" type="ORF">ACH5RR_017156</name>
</gene>
<dbReference type="Proteomes" id="UP001630127">
    <property type="component" value="Unassembled WGS sequence"/>
</dbReference>
<organism evidence="1 2">
    <name type="scientific">Cinchona calisaya</name>
    <dbReference type="NCBI Taxonomy" id="153742"/>
    <lineage>
        <taxon>Eukaryota</taxon>
        <taxon>Viridiplantae</taxon>
        <taxon>Streptophyta</taxon>
        <taxon>Embryophyta</taxon>
        <taxon>Tracheophyta</taxon>
        <taxon>Spermatophyta</taxon>
        <taxon>Magnoliopsida</taxon>
        <taxon>eudicotyledons</taxon>
        <taxon>Gunneridae</taxon>
        <taxon>Pentapetalae</taxon>
        <taxon>asterids</taxon>
        <taxon>lamiids</taxon>
        <taxon>Gentianales</taxon>
        <taxon>Rubiaceae</taxon>
        <taxon>Cinchonoideae</taxon>
        <taxon>Cinchoneae</taxon>
        <taxon>Cinchona</taxon>
    </lineage>
</organism>
<dbReference type="Gene3D" id="3.80.10.10">
    <property type="entry name" value="Ribonuclease Inhibitor"/>
    <property type="match status" value="1"/>
</dbReference>
<sequence>MMSTVDFLRGEQTNTTTRTAVFGSNVQCDNETAHVTKLDLRGPSEFNGVVFVCSWPLAGNVPGSFGNLTSLKSLLLMDNNLAGELPDILDILSGSNGSTLRVSGFELE</sequence>
<accession>A0ABD2ZY21</accession>
<name>A0ABD2ZY21_9GENT</name>
<dbReference type="EMBL" id="JBJUIK010000007">
    <property type="protein sequence ID" value="KAL3524322.1"/>
    <property type="molecule type" value="Genomic_DNA"/>
</dbReference>
<dbReference type="SUPFAM" id="SSF52058">
    <property type="entry name" value="L domain-like"/>
    <property type="match status" value="1"/>
</dbReference>
<keyword evidence="2" id="KW-1185">Reference proteome</keyword>
<proteinExistence type="predicted"/>
<dbReference type="InterPro" id="IPR032675">
    <property type="entry name" value="LRR_dom_sf"/>
</dbReference>
<reference evidence="1 2" key="1">
    <citation type="submission" date="2024-11" db="EMBL/GenBank/DDBJ databases">
        <title>A near-complete genome assembly of Cinchona calisaya.</title>
        <authorList>
            <person name="Lian D.C."/>
            <person name="Zhao X.W."/>
            <person name="Wei L."/>
        </authorList>
    </citation>
    <scope>NUCLEOTIDE SEQUENCE [LARGE SCALE GENOMIC DNA]</scope>
    <source>
        <tissue evidence="1">Nenye</tissue>
    </source>
</reference>
<dbReference type="AlphaFoldDB" id="A0ABD2ZY21"/>